<protein>
    <submittedName>
        <fullName evidence="2">DUF2812 domain-containing protein</fullName>
    </submittedName>
</protein>
<dbReference type="Proteomes" id="UP000719500">
    <property type="component" value="Unassembled WGS sequence"/>
</dbReference>
<dbReference type="Pfam" id="PF11193">
    <property type="entry name" value="DUF2812"/>
    <property type="match status" value="1"/>
</dbReference>
<feature type="transmembrane region" description="Helical" evidence="1">
    <location>
        <begin position="117"/>
        <end position="134"/>
    </location>
</feature>
<reference evidence="2 3" key="1">
    <citation type="journal article" date="2021" name="Sci. Rep.">
        <title>The distribution of antibiotic resistance genes in chicken gut microbiota commensals.</title>
        <authorList>
            <person name="Juricova H."/>
            <person name="Matiasovicova J."/>
            <person name="Kubasova T."/>
            <person name="Cejkova D."/>
            <person name="Rychlik I."/>
        </authorList>
    </citation>
    <scope>NUCLEOTIDE SEQUENCE [LARGE SCALE GENOMIC DNA]</scope>
    <source>
        <strain evidence="2 3">An411</strain>
    </source>
</reference>
<evidence type="ECO:0000313" key="2">
    <source>
        <dbReference type="EMBL" id="MBM6850649.1"/>
    </source>
</evidence>
<dbReference type="RefSeq" id="WP_204802854.1">
    <property type="nucleotide sequence ID" value="NZ_JACSNX010000003.1"/>
</dbReference>
<keyword evidence="3" id="KW-1185">Reference proteome</keyword>
<gene>
    <name evidence="2" type="ORF">H9X91_04245</name>
</gene>
<dbReference type="InterPro" id="IPR021359">
    <property type="entry name" value="DUF2812"/>
</dbReference>
<comment type="caution">
    <text evidence="2">The sequence shown here is derived from an EMBL/GenBank/DDBJ whole genome shotgun (WGS) entry which is preliminary data.</text>
</comment>
<accession>A0ABS2FSQ6</accession>
<dbReference type="EMBL" id="JACSNX010000003">
    <property type="protein sequence ID" value="MBM6850649.1"/>
    <property type="molecule type" value="Genomic_DNA"/>
</dbReference>
<proteinExistence type="predicted"/>
<name>A0ABS2FSQ6_9FIRM</name>
<keyword evidence="1" id="KW-0472">Membrane</keyword>
<feature type="transmembrane region" description="Helical" evidence="1">
    <location>
        <begin position="207"/>
        <end position="224"/>
    </location>
</feature>
<organism evidence="2 3">
    <name type="scientific">Oscillibacter valericigenes</name>
    <dbReference type="NCBI Taxonomy" id="351091"/>
    <lineage>
        <taxon>Bacteria</taxon>
        <taxon>Bacillati</taxon>
        <taxon>Bacillota</taxon>
        <taxon>Clostridia</taxon>
        <taxon>Eubacteriales</taxon>
        <taxon>Oscillospiraceae</taxon>
        <taxon>Oscillibacter</taxon>
    </lineage>
</organism>
<sequence>MKDRRRFLAPRDLWDAGTIEAWLEEKAAQGWILEKWGISARFERIDPCRCRVRLDPKDRRNRQQQAEAETLYRDMGWRWNGTLWFYDVYYCFDPTASDLYTDPETQAWAWGKLLKRALWRSGLSGLLLLLWAALQFDGLWSGHAVQLFLMGMWAIWLFVILYVVREVWEAVRTVWGIRRLKRRLAAGVPMERGDPARAVRRQRIRQIADWTAIALLAGWILVIACGREEMPLSDAPSPLPCVALEALDPEAAGPELDIARYETFDGLLIQSRRVTQFRWQPSASVQAELDRVALVSFAEALYRERVGAFLDAWPNAEVRELTDGRFDQAVVIGAGKNQLFAARLGRMVLTERAETDTDLMDHLDGFAAVLVEFQ</sequence>
<evidence type="ECO:0000313" key="3">
    <source>
        <dbReference type="Proteomes" id="UP000719500"/>
    </source>
</evidence>
<evidence type="ECO:0000256" key="1">
    <source>
        <dbReference type="SAM" id="Phobius"/>
    </source>
</evidence>
<keyword evidence="1" id="KW-1133">Transmembrane helix</keyword>
<feature type="transmembrane region" description="Helical" evidence="1">
    <location>
        <begin position="140"/>
        <end position="164"/>
    </location>
</feature>
<keyword evidence="1" id="KW-0812">Transmembrane</keyword>